<organism evidence="2 3">
    <name type="scientific">Lysobacter enzymogenes</name>
    <dbReference type="NCBI Taxonomy" id="69"/>
    <lineage>
        <taxon>Bacteria</taxon>
        <taxon>Pseudomonadati</taxon>
        <taxon>Pseudomonadota</taxon>
        <taxon>Gammaproteobacteria</taxon>
        <taxon>Lysobacterales</taxon>
        <taxon>Lysobacteraceae</taxon>
        <taxon>Lysobacter</taxon>
    </lineage>
</organism>
<accession>A0A0S2DPX8</accession>
<dbReference type="Proteomes" id="UP000061569">
    <property type="component" value="Chromosome"/>
</dbReference>
<dbReference type="KEGG" id="lez:GLE_5158"/>
<evidence type="ECO:0000313" key="2">
    <source>
        <dbReference type="EMBL" id="ALN60499.1"/>
    </source>
</evidence>
<dbReference type="EMBL" id="CP013140">
    <property type="protein sequence ID" value="ALN60499.1"/>
    <property type="molecule type" value="Genomic_DNA"/>
</dbReference>
<dbReference type="STRING" id="69.GLE_5158"/>
<reference evidence="2 3" key="1">
    <citation type="submission" date="2015-11" db="EMBL/GenBank/DDBJ databases">
        <title>Genome sequences of Lysobacter enzymogenes strain C3 and Lysobacter antibioticus ATCC 29479.</title>
        <authorList>
            <person name="Kobayashi D.Y."/>
        </authorList>
    </citation>
    <scope>NUCLEOTIDE SEQUENCE [LARGE SCALE GENOMIC DNA]</scope>
    <source>
        <strain evidence="2 3">C3</strain>
    </source>
</reference>
<feature type="region of interest" description="Disordered" evidence="1">
    <location>
        <begin position="1"/>
        <end position="38"/>
    </location>
</feature>
<evidence type="ECO:0000313" key="3">
    <source>
        <dbReference type="Proteomes" id="UP000061569"/>
    </source>
</evidence>
<dbReference type="AlphaFoldDB" id="A0A0S2DPX8"/>
<sequence>MQWDGSSETGQSQPQRPQHGRSRRMNGRSDAARTRVRA</sequence>
<evidence type="ECO:0000256" key="1">
    <source>
        <dbReference type="SAM" id="MobiDB-lite"/>
    </source>
</evidence>
<feature type="compositionally biased region" description="Polar residues" evidence="1">
    <location>
        <begin position="1"/>
        <end position="16"/>
    </location>
</feature>
<name>A0A0S2DPX8_LYSEN</name>
<protein>
    <submittedName>
        <fullName evidence="2">Uncharacterized protein</fullName>
    </submittedName>
</protein>
<dbReference type="PATRIC" id="fig|69.6.peg.5081"/>
<proteinExistence type="predicted"/>
<gene>
    <name evidence="2" type="ORF">GLE_5158</name>
</gene>